<evidence type="ECO:0000259" key="14">
    <source>
        <dbReference type="Pfam" id="PF00593"/>
    </source>
</evidence>
<keyword evidence="5 13" id="KW-0732">Signal</keyword>
<dbReference type="InterPro" id="IPR039426">
    <property type="entry name" value="TonB-dep_rcpt-like"/>
</dbReference>
<protein>
    <submittedName>
        <fullName evidence="16">TonB-dependent receptor</fullName>
    </submittedName>
    <submittedName>
        <fullName evidence="17">Vitamin B12 transporter</fullName>
    </submittedName>
</protein>
<evidence type="ECO:0000313" key="16">
    <source>
        <dbReference type="EMBL" id="AJE16719.1"/>
    </source>
</evidence>
<dbReference type="EMBL" id="CP007511">
    <property type="protein sequence ID" value="AJE16719.1"/>
    <property type="molecule type" value="Genomic_DNA"/>
</dbReference>
<keyword evidence="3 10" id="KW-1134">Transmembrane beta strand</keyword>
<dbReference type="SUPFAM" id="SSF56935">
    <property type="entry name" value="Porins"/>
    <property type="match status" value="1"/>
</dbReference>
<evidence type="ECO:0000259" key="15">
    <source>
        <dbReference type="Pfam" id="PF07715"/>
    </source>
</evidence>
<dbReference type="GO" id="GO:0009279">
    <property type="term" value="C:cell outer membrane"/>
    <property type="evidence" value="ECO:0007669"/>
    <property type="project" value="UniProtKB-SubCell"/>
</dbReference>
<dbReference type="CDD" id="cd01347">
    <property type="entry name" value="ligand_gated_channel"/>
    <property type="match status" value="1"/>
</dbReference>
<feature type="chain" id="PRO_5034046346" evidence="13">
    <location>
        <begin position="22"/>
        <end position="623"/>
    </location>
</feature>
<organism evidence="16 18">
    <name type="scientific">Stutzerimonas balearica DSM 6083</name>
    <dbReference type="NCBI Taxonomy" id="1123016"/>
    <lineage>
        <taxon>Bacteria</taxon>
        <taxon>Pseudomonadati</taxon>
        <taxon>Pseudomonadota</taxon>
        <taxon>Gammaproteobacteria</taxon>
        <taxon>Pseudomonadales</taxon>
        <taxon>Pseudomonadaceae</taxon>
        <taxon>Stutzerimonas</taxon>
    </lineage>
</organism>
<comment type="subcellular location">
    <subcellularLocation>
        <location evidence="1 10">Cell outer membrane</location>
        <topology evidence="1 10">Multi-pass membrane protein</topology>
    </subcellularLocation>
</comment>
<dbReference type="InterPro" id="IPR000531">
    <property type="entry name" value="Beta-barrel_TonB"/>
</dbReference>
<evidence type="ECO:0000256" key="6">
    <source>
        <dbReference type="ARBA" id="ARBA00023065"/>
    </source>
</evidence>
<feature type="domain" description="TonB-dependent receptor plug" evidence="15">
    <location>
        <begin position="48"/>
        <end position="153"/>
    </location>
</feature>
<dbReference type="InterPro" id="IPR012910">
    <property type="entry name" value="Plug_dom"/>
</dbReference>
<evidence type="ECO:0000256" key="12">
    <source>
        <dbReference type="SAM" id="MobiDB-lite"/>
    </source>
</evidence>
<gene>
    <name evidence="16" type="ORF">CL52_17365</name>
    <name evidence="17" type="ORF">SAMN05660875_108133</name>
</gene>
<reference evidence="17 19" key="2">
    <citation type="submission" date="2016-10" db="EMBL/GenBank/DDBJ databases">
        <authorList>
            <person name="Varghese N."/>
            <person name="Submissions S."/>
        </authorList>
    </citation>
    <scope>NUCLEOTIDE SEQUENCE [LARGE SCALE GENOMIC DNA]</scope>
    <source>
        <strain evidence="17 19">DSM 6083</strain>
    </source>
</reference>
<dbReference type="Proteomes" id="UP000031271">
    <property type="component" value="Chromosome"/>
</dbReference>
<dbReference type="GeneID" id="77261651"/>
<evidence type="ECO:0000256" key="13">
    <source>
        <dbReference type="SAM" id="SignalP"/>
    </source>
</evidence>
<evidence type="ECO:0000256" key="3">
    <source>
        <dbReference type="ARBA" id="ARBA00022452"/>
    </source>
</evidence>
<evidence type="ECO:0000256" key="9">
    <source>
        <dbReference type="ARBA" id="ARBA00023237"/>
    </source>
</evidence>
<dbReference type="InterPro" id="IPR036942">
    <property type="entry name" value="Beta-barrel_TonB_sf"/>
</dbReference>
<dbReference type="Proteomes" id="UP000182276">
    <property type="component" value="Unassembled WGS sequence"/>
</dbReference>
<evidence type="ECO:0000313" key="17">
    <source>
        <dbReference type="EMBL" id="SDM74844.1"/>
    </source>
</evidence>
<dbReference type="KEGG" id="pbm:CL52_17365"/>
<dbReference type="Gene3D" id="2.40.170.20">
    <property type="entry name" value="TonB-dependent receptor, beta-barrel domain"/>
    <property type="match status" value="1"/>
</dbReference>
<evidence type="ECO:0000313" key="19">
    <source>
        <dbReference type="Proteomes" id="UP000182276"/>
    </source>
</evidence>
<accession>A0A8D3Y3N0</accession>
<reference evidence="16 18" key="3">
    <citation type="journal article" name="Genome Announc.">
        <title>Complete Genome Sequence of Pseudomonas balearica DSM 6083T.</title>
        <authorList>
            <person name="Bennasar-Figueras A."/>
            <person name="Salva-Serra F."/>
            <person name="Jaen-Luchoro D."/>
            <person name="Segui C."/>
            <person name="Aliaga F."/>
            <person name="Busquets A."/>
            <person name="Gomila M."/>
            <person name="Moore E.R."/>
            <person name="Lalucat J."/>
        </authorList>
    </citation>
    <scope>NUCLEOTIDE SEQUENCE [LARGE SCALE GENOMIC DNA]</scope>
    <source>
        <strain evidence="18">DSM 6083</strain>
        <strain evidence="16">DSM6083</strain>
    </source>
</reference>
<evidence type="ECO:0000256" key="5">
    <source>
        <dbReference type="ARBA" id="ARBA00022729"/>
    </source>
</evidence>
<evidence type="ECO:0000256" key="2">
    <source>
        <dbReference type="ARBA" id="ARBA00022448"/>
    </source>
</evidence>
<evidence type="ECO:0000256" key="7">
    <source>
        <dbReference type="ARBA" id="ARBA00023077"/>
    </source>
</evidence>
<evidence type="ECO:0000256" key="10">
    <source>
        <dbReference type="PROSITE-ProRule" id="PRU01360"/>
    </source>
</evidence>
<dbReference type="PANTHER" id="PTHR30069">
    <property type="entry name" value="TONB-DEPENDENT OUTER MEMBRANE RECEPTOR"/>
    <property type="match status" value="1"/>
</dbReference>
<dbReference type="EMBL" id="FNHO01000008">
    <property type="protein sequence ID" value="SDM74844.1"/>
    <property type="molecule type" value="Genomic_DNA"/>
</dbReference>
<evidence type="ECO:0000256" key="4">
    <source>
        <dbReference type="ARBA" id="ARBA00022692"/>
    </source>
</evidence>
<dbReference type="PANTHER" id="PTHR30069:SF53">
    <property type="entry name" value="COLICIN I RECEPTOR-RELATED"/>
    <property type="match status" value="1"/>
</dbReference>
<reference evidence="18" key="1">
    <citation type="submission" date="2014-03" db="EMBL/GenBank/DDBJ databases">
        <title>Complete genome of Pseudomonas balearica DSM 6083T, a sewage water isolate from an enrichment with 2-methylnaphthalene.</title>
        <authorList>
            <person name="Salva-Serra F."/>
            <person name="Jaen-Luchoro D."/>
            <person name="Busquets A."/>
            <person name="Pena A."/>
            <person name="Gomila M."/>
            <person name="Bosch R."/>
            <person name="Nogales B."/>
            <person name="Garcia-Valdes E."/>
            <person name="Lalucat J."/>
            <person name="Bennasar A."/>
        </authorList>
    </citation>
    <scope>NUCLEOTIDE SEQUENCE [LARGE SCALE GENOMIC DNA]</scope>
    <source>
        <strain evidence="18">DSM 6083</strain>
    </source>
</reference>
<keyword evidence="16" id="KW-0675">Receptor</keyword>
<keyword evidence="6" id="KW-0406">Ion transport</keyword>
<feature type="domain" description="TonB-dependent receptor-like beta-barrel" evidence="14">
    <location>
        <begin position="184"/>
        <end position="583"/>
    </location>
</feature>
<proteinExistence type="inferred from homology"/>
<keyword evidence="8 10" id="KW-0472">Membrane</keyword>
<dbReference type="Pfam" id="PF07715">
    <property type="entry name" value="Plug"/>
    <property type="match status" value="1"/>
</dbReference>
<sequence>MKSLNPLALAIAALVPTLASAADPLAYDDQLKLDDLVVTSARLPQTRSEATNLTTVFTRDDIDRLQPSTVADLLSRVPGVQIGQSGGRGSITGLYVRGTKSAQTLVLIDGQRVNNASGGAAPLEYLSVEQIERVEVSRGANSVIFGSEAMGGVIQIFTRRGQSEGLQPRVRMAYGNRGTWERSAGLSGGNGATRFSLNASAEDTDGTNRTDAEQGPNSDHDAYRNNGLSLNLSHRFSEDVEAGLSLLDQRGETEYDLGYMGSYPYDEFELKSYASYLAAQINDIWNSRLELGHSESRRFFRADDSNAKDSLSTYRDTVNWLNDLRLNAEHSLTLGAEWYEDSLNSNTAYAEDRRWNKAAYVQHRFSGEHFSTELGVRHDDNEQFGHENSWRGALTLPLDTRNQLVFSYSEGFRAPTFMDLYYPYGANPDLQPERSKSYEVQWRSQLAERTRLEASIYRTDIEDAIVLDSSWTPMNISEARINGFEAALSHELMGWHGELGVSVIDPRDRDTGKTLSRRARRTLSLDLDRQFGAVSVGASWRTVSRAYSDEANTRELAGYGVLGVRSSWQVSDEIELGLKVDNLLDKRYVLAQDTDYSSFPSVVRDYVEEGRMAQLSVTWTPSL</sequence>
<dbReference type="InterPro" id="IPR037066">
    <property type="entry name" value="Plug_dom_sf"/>
</dbReference>
<dbReference type="Gene3D" id="2.170.130.10">
    <property type="entry name" value="TonB-dependent receptor, plug domain"/>
    <property type="match status" value="1"/>
</dbReference>
<dbReference type="Pfam" id="PF00593">
    <property type="entry name" value="TonB_dep_Rec_b-barrel"/>
    <property type="match status" value="1"/>
</dbReference>
<keyword evidence="19" id="KW-1185">Reference proteome</keyword>
<dbReference type="RefSeq" id="WP_043222009.1">
    <property type="nucleotide sequence ID" value="NZ_CP007511.1"/>
</dbReference>
<dbReference type="GO" id="GO:0015889">
    <property type="term" value="P:cobalamin transport"/>
    <property type="evidence" value="ECO:0007669"/>
    <property type="project" value="TreeGrafter"/>
</dbReference>
<feature type="region of interest" description="Disordered" evidence="12">
    <location>
        <begin position="183"/>
        <end position="222"/>
    </location>
</feature>
<keyword evidence="2 10" id="KW-0813">Transport</keyword>
<keyword evidence="9 10" id="KW-0998">Cell outer membrane</keyword>
<dbReference type="GO" id="GO:0006811">
    <property type="term" value="P:monoatomic ion transport"/>
    <property type="evidence" value="ECO:0007669"/>
    <property type="project" value="UniProtKB-KW"/>
</dbReference>
<keyword evidence="4 10" id="KW-0812">Transmembrane</keyword>
<evidence type="ECO:0000256" key="1">
    <source>
        <dbReference type="ARBA" id="ARBA00004571"/>
    </source>
</evidence>
<keyword evidence="7 11" id="KW-0798">TonB box</keyword>
<comment type="similarity">
    <text evidence="10 11">Belongs to the TonB-dependent receptor family.</text>
</comment>
<feature type="signal peptide" evidence="13">
    <location>
        <begin position="1"/>
        <end position="21"/>
    </location>
</feature>
<evidence type="ECO:0000256" key="11">
    <source>
        <dbReference type="RuleBase" id="RU003357"/>
    </source>
</evidence>
<name>A0A8D3Y3N0_9GAMM</name>
<evidence type="ECO:0000256" key="8">
    <source>
        <dbReference type="ARBA" id="ARBA00023136"/>
    </source>
</evidence>
<evidence type="ECO:0000313" key="18">
    <source>
        <dbReference type="Proteomes" id="UP000031271"/>
    </source>
</evidence>
<dbReference type="PROSITE" id="PS52016">
    <property type="entry name" value="TONB_DEPENDENT_REC_3"/>
    <property type="match status" value="1"/>
</dbReference>
<feature type="compositionally biased region" description="Basic and acidic residues" evidence="12">
    <location>
        <begin position="206"/>
        <end position="222"/>
    </location>
</feature>
<dbReference type="AlphaFoldDB" id="A0A8D3Y3N0"/>